<feature type="chain" id="PRO_5017066583" evidence="3">
    <location>
        <begin position="25"/>
        <end position="266"/>
    </location>
</feature>
<comment type="caution">
    <text evidence="5">The sequence shown here is derived from an EMBL/GenBank/DDBJ whole genome shotgun (WGS) entry which is preliminary data.</text>
</comment>
<gene>
    <name evidence="5" type="ORF">C4886_08860</name>
</gene>
<feature type="region of interest" description="Disordered" evidence="1">
    <location>
        <begin position="236"/>
        <end position="266"/>
    </location>
</feature>
<keyword evidence="3" id="KW-0732">Signal</keyword>
<dbReference type="EMBL" id="PSQG01000011">
    <property type="protein sequence ID" value="RCH43799.1"/>
    <property type="molecule type" value="Genomic_DNA"/>
</dbReference>
<evidence type="ECO:0000256" key="2">
    <source>
        <dbReference type="SAM" id="Phobius"/>
    </source>
</evidence>
<dbReference type="AlphaFoldDB" id="A0A367G1M1"/>
<keyword evidence="2" id="KW-1133">Transmembrane helix</keyword>
<dbReference type="Proteomes" id="UP000253208">
    <property type="component" value="Unassembled WGS sequence"/>
</dbReference>
<evidence type="ECO:0000256" key="1">
    <source>
        <dbReference type="SAM" id="MobiDB-lite"/>
    </source>
</evidence>
<feature type="domain" description="TPM" evidence="4">
    <location>
        <begin position="31"/>
        <end position="150"/>
    </location>
</feature>
<dbReference type="PANTHER" id="PTHR30373">
    <property type="entry name" value="UPF0603 PROTEIN YGCG"/>
    <property type="match status" value="1"/>
</dbReference>
<evidence type="ECO:0000256" key="3">
    <source>
        <dbReference type="SAM" id="SignalP"/>
    </source>
</evidence>
<dbReference type="Pfam" id="PF04536">
    <property type="entry name" value="TPM_phosphatase"/>
    <property type="match status" value="1"/>
</dbReference>
<dbReference type="RefSeq" id="WP_021651410.1">
    <property type="nucleotide sequence ID" value="NZ_PSQG01000011.1"/>
</dbReference>
<feature type="signal peptide" evidence="3">
    <location>
        <begin position="1"/>
        <end position="24"/>
    </location>
</feature>
<dbReference type="PANTHER" id="PTHR30373:SF2">
    <property type="entry name" value="UPF0603 PROTEIN YGCG"/>
    <property type="match status" value="1"/>
</dbReference>
<dbReference type="InterPro" id="IPR007621">
    <property type="entry name" value="TPM_dom"/>
</dbReference>
<sequence length="266" mass="29035">MKKRISVFLISILLCLACAFPVWAGTVSRLDDQAGLLDAEQQESLSSTLDEISERDQVDVVVVTVNSLEGKTAQAYAEDYFIDHGYGQGENGDGILFLLDMGDRNWAIATHGYAIEVFTDAGQSYIMDQVKPYLSDGDYNEAFHKFATECDDFITQADEAEPYDVENLPDEPFAVGINLLIALAVGLVAGLLVTGNMRRKLKTVRKQDRAASYVRQGSMNVTRSNDFYLYSTVSKSAKPKNEDNNGGSSTHTSSSGDTFGGSSGKF</sequence>
<keyword evidence="2" id="KW-0812">Transmembrane</keyword>
<feature type="compositionally biased region" description="Low complexity" evidence="1">
    <location>
        <begin position="246"/>
        <end position="257"/>
    </location>
</feature>
<accession>A0A367G1M1</accession>
<reference evidence="5 6" key="1">
    <citation type="submission" date="2018-02" db="EMBL/GenBank/DDBJ databases">
        <title>Complete genome sequencing of Faecalibacterium prausnitzii strains isolated from the human gut.</title>
        <authorList>
            <person name="Fitzgerald B.C."/>
            <person name="Shkoporov A.N."/>
            <person name="Ross P.R."/>
            <person name="Hill C."/>
        </authorList>
    </citation>
    <scope>NUCLEOTIDE SEQUENCE [LARGE SCALE GENOMIC DNA]</scope>
    <source>
        <strain evidence="5 6">APC942/31-1</strain>
    </source>
</reference>
<evidence type="ECO:0000313" key="5">
    <source>
        <dbReference type="EMBL" id="RCH43799.1"/>
    </source>
</evidence>
<protein>
    <submittedName>
        <fullName evidence="5">TPM domain-containing protein</fullName>
    </submittedName>
</protein>
<evidence type="ECO:0000313" key="6">
    <source>
        <dbReference type="Proteomes" id="UP000253208"/>
    </source>
</evidence>
<proteinExistence type="predicted"/>
<dbReference type="Gene3D" id="3.10.310.50">
    <property type="match status" value="1"/>
</dbReference>
<feature type="transmembrane region" description="Helical" evidence="2">
    <location>
        <begin position="173"/>
        <end position="193"/>
    </location>
</feature>
<evidence type="ECO:0000259" key="4">
    <source>
        <dbReference type="Pfam" id="PF04536"/>
    </source>
</evidence>
<keyword evidence="2" id="KW-0472">Membrane</keyword>
<name>A0A367G1M1_9FIRM</name>
<organism evidence="5 6">
    <name type="scientific">Blautia obeum</name>
    <dbReference type="NCBI Taxonomy" id="40520"/>
    <lineage>
        <taxon>Bacteria</taxon>
        <taxon>Bacillati</taxon>
        <taxon>Bacillota</taxon>
        <taxon>Clostridia</taxon>
        <taxon>Lachnospirales</taxon>
        <taxon>Lachnospiraceae</taxon>
        <taxon>Blautia</taxon>
    </lineage>
</organism>